<evidence type="ECO:0000259" key="1">
    <source>
        <dbReference type="Pfam" id="PF03351"/>
    </source>
</evidence>
<gene>
    <name evidence="2" type="ORF">ODALV1_LOCUS8146</name>
</gene>
<sequence>MGSIDVKVNHNKNEVTFHLLLSDDAGVQRIDLNCNMEDNNYETEFTHGREGREIIFKLRKKQVPVSVKYDGMDLTLVTASDKEDQSVTIEGVSCVPTHSQSVANLNDFVSESEDEIRKSAVVRGEFGGSLEEWNSQRLLAGSNSFAAKRESLEYLNHSLVADTHAGSCDEGEESFSHAKWKSTVENRNDFGSEEDENRKSVVVGGESDGFLEEWNGQRFIIGSNSFAAEREREEYWNHSLVAETHAGSCDEGEESFSHANWKSTVENRNDFGSENEDGMNAVKRAELFGSLEDYENMEGGGCMKQEKLKPITDTINKMKCVDDHNERIARIDEFIRELDSFIGFSLSIRGEVKRAEIIIDGVDQNGRSYFTDRFGTRRRPPKVHAIQDYTLHYAYERGSRTFLSFYRPFVTCDSEQDQGRLTPSDLDLRAKG</sequence>
<dbReference type="InterPro" id="IPR000945">
    <property type="entry name" value="DBH-like"/>
</dbReference>
<reference evidence="2 3" key="1">
    <citation type="submission" date="2024-08" db="EMBL/GenBank/DDBJ databases">
        <authorList>
            <person name="Cucini C."/>
            <person name="Frati F."/>
        </authorList>
    </citation>
    <scope>NUCLEOTIDE SEQUENCE [LARGE SCALE GENOMIC DNA]</scope>
</reference>
<dbReference type="PANTHER" id="PTHR10157:SF23">
    <property type="entry name" value="MOXD1 HOMOLOG 1"/>
    <property type="match status" value="1"/>
</dbReference>
<evidence type="ECO:0000313" key="3">
    <source>
        <dbReference type="Proteomes" id="UP001642540"/>
    </source>
</evidence>
<comment type="caution">
    <text evidence="2">The sequence shown here is derived from an EMBL/GenBank/DDBJ whole genome shotgun (WGS) entry which is preliminary data.</text>
</comment>
<feature type="domain" description="DOMON" evidence="1">
    <location>
        <begin position="341"/>
        <end position="418"/>
    </location>
</feature>
<protein>
    <recommendedName>
        <fullName evidence="1">DOMON domain-containing protein</fullName>
    </recommendedName>
</protein>
<dbReference type="PANTHER" id="PTHR10157">
    <property type="entry name" value="DOPAMINE BETA HYDROXYLASE RELATED"/>
    <property type="match status" value="1"/>
</dbReference>
<proteinExistence type="predicted"/>
<organism evidence="2 3">
    <name type="scientific">Orchesella dallaii</name>
    <dbReference type="NCBI Taxonomy" id="48710"/>
    <lineage>
        <taxon>Eukaryota</taxon>
        <taxon>Metazoa</taxon>
        <taxon>Ecdysozoa</taxon>
        <taxon>Arthropoda</taxon>
        <taxon>Hexapoda</taxon>
        <taxon>Collembola</taxon>
        <taxon>Entomobryomorpha</taxon>
        <taxon>Entomobryoidea</taxon>
        <taxon>Orchesellidae</taxon>
        <taxon>Orchesellinae</taxon>
        <taxon>Orchesella</taxon>
    </lineage>
</organism>
<name>A0ABP1QA19_9HEXA</name>
<keyword evidence="3" id="KW-1185">Reference proteome</keyword>
<dbReference type="InterPro" id="IPR045266">
    <property type="entry name" value="DOH_DOMON"/>
</dbReference>
<dbReference type="Pfam" id="PF03351">
    <property type="entry name" value="DOMON"/>
    <property type="match status" value="1"/>
</dbReference>
<accession>A0ABP1QA19</accession>
<evidence type="ECO:0000313" key="2">
    <source>
        <dbReference type="EMBL" id="CAL8092189.1"/>
    </source>
</evidence>
<dbReference type="EMBL" id="CAXLJM020000025">
    <property type="protein sequence ID" value="CAL8092189.1"/>
    <property type="molecule type" value="Genomic_DNA"/>
</dbReference>
<dbReference type="CDD" id="cd09631">
    <property type="entry name" value="DOMON_DOH"/>
    <property type="match status" value="1"/>
</dbReference>
<dbReference type="Proteomes" id="UP001642540">
    <property type="component" value="Unassembled WGS sequence"/>
</dbReference>
<dbReference type="InterPro" id="IPR005018">
    <property type="entry name" value="DOMON_domain"/>
</dbReference>